<dbReference type="Gene3D" id="3.30.420.180">
    <property type="entry name" value="CobE/GbiG C-terminal domain"/>
    <property type="match status" value="1"/>
</dbReference>
<comment type="caution">
    <text evidence="8">The sequence shown here is derived from an EMBL/GenBank/DDBJ whole genome shotgun (WGS) entry which is preliminary data.</text>
</comment>
<evidence type="ECO:0000256" key="3">
    <source>
        <dbReference type="RuleBase" id="RU000481"/>
    </source>
</evidence>
<organism evidence="8 9">
    <name type="scientific">Streptomyces triticagri</name>
    <dbReference type="NCBI Taxonomy" id="2293568"/>
    <lineage>
        <taxon>Bacteria</taxon>
        <taxon>Bacillati</taxon>
        <taxon>Actinomycetota</taxon>
        <taxon>Actinomycetes</taxon>
        <taxon>Kitasatosporales</taxon>
        <taxon>Streptomycetaceae</taxon>
        <taxon>Streptomyces</taxon>
    </lineage>
</organism>
<keyword evidence="8" id="KW-0456">Lyase</keyword>
<feature type="compositionally biased region" description="Low complexity" evidence="4">
    <location>
        <begin position="238"/>
        <end position="253"/>
    </location>
</feature>
<dbReference type="SUPFAM" id="SSF159664">
    <property type="entry name" value="CobE/GbiG C-terminal domain-like"/>
    <property type="match status" value="1"/>
</dbReference>
<dbReference type="PANTHER" id="PTHR42885:SF1">
    <property type="entry name" value="THREONINE-PHOSPHATE DECARBOXYLASE"/>
    <property type="match status" value="1"/>
</dbReference>
<dbReference type="SUPFAM" id="SSF159672">
    <property type="entry name" value="CbiG N-terminal domain-like"/>
    <property type="match status" value="1"/>
</dbReference>
<dbReference type="Gene3D" id="3.40.640.10">
    <property type="entry name" value="Type I PLP-dependent aspartate aminotransferase-like (Major domain)"/>
    <property type="match status" value="1"/>
</dbReference>
<gene>
    <name evidence="8" type="ORF">DY218_01490</name>
</gene>
<dbReference type="InterPro" id="IPR015422">
    <property type="entry name" value="PyrdxlP-dep_Trfase_small"/>
</dbReference>
<dbReference type="InterPro" id="IPR038029">
    <property type="entry name" value="GbiG_N_sf"/>
</dbReference>
<dbReference type="GO" id="GO:0009236">
    <property type="term" value="P:cobalamin biosynthetic process"/>
    <property type="evidence" value="ECO:0007669"/>
    <property type="project" value="InterPro"/>
</dbReference>
<dbReference type="EMBL" id="QUAK01000011">
    <property type="protein sequence ID" value="RFU88443.1"/>
    <property type="molecule type" value="Genomic_DNA"/>
</dbReference>
<dbReference type="Pfam" id="PF00155">
    <property type="entry name" value="Aminotran_1_2"/>
    <property type="match status" value="1"/>
</dbReference>
<dbReference type="OrthoDB" id="3401872at2"/>
<dbReference type="RefSeq" id="WP_128554030.1">
    <property type="nucleotide sequence ID" value="NZ_QUAK01000011.1"/>
</dbReference>
<dbReference type="InterPro" id="IPR004839">
    <property type="entry name" value="Aminotransferase_I/II_large"/>
</dbReference>
<feature type="domain" description="Cobalamin synthesis G N-terminal" evidence="7">
    <location>
        <begin position="37"/>
        <end position="109"/>
    </location>
</feature>
<dbReference type="InterPro" id="IPR015424">
    <property type="entry name" value="PyrdxlP-dep_Trfase"/>
</dbReference>
<feature type="domain" description="CobE/GbiG C-terminal" evidence="6">
    <location>
        <begin position="128"/>
        <end position="247"/>
    </location>
</feature>
<dbReference type="CDD" id="cd00609">
    <property type="entry name" value="AAT_like"/>
    <property type="match status" value="1"/>
</dbReference>
<dbReference type="Pfam" id="PF01890">
    <property type="entry name" value="CbiG_C"/>
    <property type="match status" value="1"/>
</dbReference>
<feature type="compositionally biased region" description="Polar residues" evidence="4">
    <location>
        <begin position="324"/>
        <end position="338"/>
    </location>
</feature>
<evidence type="ECO:0000313" key="8">
    <source>
        <dbReference type="EMBL" id="RFU88443.1"/>
    </source>
</evidence>
<accession>A0A372MDH2</accession>
<sequence>MIGLIAGPAATARARAARLAGAWPARTLVYDGPSGDAVARAFTECRQLVCFLPAEEAVRVAAPLLVAGPGTPDLVCVDGSGHHAIPLASARAGSAAALAAEVDAALGSTSLGPSYGRHGAADAAGPALVVGVGARRGTTVDVVLRLVMSALEEAGPAQGEVAELATVEGKSTEPGLVEAARKLGVPLVAHPAARLAEVAVPHPSAAPLDATGTPSVAEAAALADGGELLVPKRKSDDTPATATCAVARRATAPDGRRAEEAAGSGATAHPATRSRPRTAMPSPGSAPHSSAVPGPTTRTGTTTAPGAPAHPRAASAPGIAVDSGTATAPASPPLSGTPSAPDGAAPANGADSAVVDPPGVSGGALSGIGTLHFPAVATPPGPHDLRHHGDAEVRDAGLIDLAVNVRTGTPPPWLRDRIAGSLGSLAAYPDGRRARSAVARRHGLPPERVLLTAGAAEAFVLLARALRPRRAVVVHPQFTEPEAALRDAGHRVERLLLDPADGFRLDPGAVPEDADLVVVGNPTNPTSVLHPAGTLAALARPGRTLVVDEAFMDAVPGEREALAGRQDLPGLVVLRSLTKTWGLAGLRIGYVLAEPVLLAELERAQPLWPVSSPALAAAEACVEPHALREAERAARRIAADRTRLLAGLEESAGVQVVAPAEAPFVLIRLARADRVRERLRAGGFAVRRGDTFPGLGPDWLRLAVRDPGTTERFLGALREALTRR</sequence>
<dbReference type="NCBIfam" id="NF005915">
    <property type="entry name" value="PRK07908.1"/>
    <property type="match status" value="1"/>
</dbReference>
<dbReference type="InterPro" id="IPR036518">
    <property type="entry name" value="CobE/GbiG_C_sf"/>
</dbReference>
<evidence type="ECO:0000256" key="2">
    <source>
        <dbReference type="ARBA" id="ARBA00022898"/>
    </source>
</evidence>
<dbReference type="InterPro" id="IPR021744">
    <property type="entry name" value="CbiG_N"/>
</dbReference>
<keyword evidence="9" id="KW-1185">Reference proteome</keyword>
<feature type="compositionally biased region" description="Low complexity" evidence="4">
    <location>
        <begin position="293"/>
        <end position="318"/>
    </location>
</feature>
<feature type="compositionally biased region" description="Low complexity" evidence="4">
    <location>
        <begin position="339"/>
        <end position="355"/>
    </location>
</feature>
<dbReference type="InterPro" id="IPR002750">
    <property type="entry name" value="CobE/GbiG_C"/>
</dbReference>
<keyword evidence="3" id="KW-0032">Aminotransferase</keyword>
<evidence type="ECO:0000259" key="6">
    <source>
        <dbReference type="Pfam" id="PF01890"/>
    </source>
</evidence>
<evidence type="ECO:0000259" key="7">
    <source>
        <dbReference type="Pfam" id="PF11760"/>
    </source>
</evidence>
<dbReference type="GO" id="GO:0008483">
    <property type="term" value="F:transaminase activity"/>
    <property type="evidence" value="ECO:0007669"/>
    <property type="project" value="UniProtKB-KW"/>
</dbReference>
<dbReference type="GO" id="GO:0030170">
    <property type="term" value="F:pyridoxal phosphate binding"/>
    <property type="evidence" value="ECO:0007669"/>
    <property type="project" value="InterPro"/>
</dbReference>
<dbReference type="EC" id="2.6.1.-" evidence="3"/>
<evidence type="ECO:0000256" key="4">
    <source>
        <dbReference type="SAM" id="MobiDB-lite"/>
    </source>
</evidence>
<comment type="cofactor">
    <cofactor evidence="1 3">
        <name>pyridoxal 5'-phosphate</name>
        <dbReference type="ChEBI" id="CHEBI:597326"/>
    </cofactor>
</comment>
<keyword evidence="2" id="KW-0663">Pyridoxal phosphate</keyword>
<dbReference type="Pfam" id="PF11760">
    <property type="entry name" value="CbiG_N"/>
    <property type="match status" value="1"/>
</dbReference>
<dbReference type="GO" id="GO:0016829">
    <property type="term" value="F:lyase activity"/>
    <property type="evidence" value="ECO:0007669"/>
    <property type="project" value="UniProtKB-KW"/>
</dbReference>
<keyword evidence="3" id="KW-0808">Transferase</keyword>
<name>A0A372MDH2_9ACTN</name>
<dbReference type="AlphaFoldDB" id="A0A372MDH2"/>
<dbReference type="SUPFAM" id="SSF53383">
    <property type="entry name" value="PLP-dependent transferases"/>
    <property type="match status" value="1"/>
</dbReference>
<evidence type="ECO:0000313" key="9">
    <source>
        <dbReference type="Proteomes" id="UP000263094"/>
    </source>
</evidence>
<dbReference type="Gene3D" id="3.40.50.11220">
    <property type="match status" value="1"/>
</dbReference>
<dbReference type="PROSITE" id="PS00105">
    <property type="entry name" value="AA_TRANSFER_CLASS_1"/>
    <property type="match status" value="1"/>
</dbReference>
<comment type="similarity">
    <text evidence="3">Belongs to the class-I pyridoxal-phosphate-dependent aminotransferase family.</text>
</comment>
<evidence type="ECO:0000259" key="5">
    <source>
        <dbReference type="Pfam" id="PF00155"/>
    </source>
</evidence>
<feature type="domain" description="Aminotransferase class I/classII large" evidence="5">
    <location>
        <begin position="398"/>
        <end position="717"/>
    </location>
</feature>
<dbReference type="InterPro" id="IPR015421">
    <property type="entry name" value="PyrdxlP-dep_Trfase_major"/>
</dbReference>
<protein>
    <recommendedName>
        <fullName evidence="3">Aminotransferase</fullName>
        <ecNumber evidence="3">2.6.1.-</ecNumber>
    </recommendedName>
</protein>
<evidence type="ECO:0000256" key="1">
    <source>
        <dbReference type="ARBA" id="ARBA00001933"/>
    </source>
</evidence>
<dbReference type="InterPro" id="IPR004838">
    <property type="entry name" value="NHTrfase_class1_PyrdxlP-BS"/>
</dbReference>
<dbReference type="Proteomes" id="UP000263094">
    <property type="component" value="Unassembled WGS sequence"/>
</dbReference>
<reference evidence="8 9" key="1">
    <citation type="submission" date="2018-08" db="EMBL/GenBank/DDBJ databases">
        <title>Isolation, diversity and antifungal activity of Actinobacteria from wheat.</title>
        <authorList>
            <person name="Han C."/>
        </authorList>
    </citation>
    <scope>NUCLEOTIDE SEQUENCE [LARGE SCALE GENOMIC DNA]</scope>
    <source>
        <strain evidence="8 9">NEAU-YY421</strain>
    </source>
</reference>
<dbReference type="PANTHER" id="PTHR42885">
    <property type="entry name" value="HISTIDINOL-PHOSPHATE AMINOTRANSFERASE-RELATED"/>
    <property type="match status" value="1"/>
</dbReference>
<dbReference type="Gene3D" id="3.90.1150.10">
    <property type="entry name" value="Aspartate Aminotransferase, domain 1"/>
    <property type="match status" value="1"/>
</dbReference>
<feature type="region of interest" description="Disordered" evidence="4">
    <location>
        <begin position="230"/>
        <end position="358"/>
    </location>
</feature>
<proteinExistence type="inferred from homology"/>